<dbReference type="VEuPathDB" id="FungiDB:PHYBLDRAFT_77787"/>
<dbReference type="GeneID" id="29004202"/>
<organism evidence="2 3">
    <name type="scientific">Phycomyces blakesleeanus (strain ATCC 8743b / DSM 1359 / FGSC 10004 / NBRC 33097 / NRRL 1555)</name>
    <dbReference type="NCBI Taxonomy" id="763407"/>
    <lineage>
        <taxon>Eukaryota</taxon>
        <taxon>Fungi</taxon>
        <taxon>Fungi incertae sedis</taxon>
        <taxon>Mucoromycota</taxon>
        <taxon>Mucoromycotina</taxon>
        <taxon>Mucoromycetes</taxon>
        <taxon>Mucorales</taxon>
        <taxon>Phycomycetaceae</taxon>
        <taxon>Phycomyces</taxon>
    </lineage>
</organism>
<dbReference type="EMBL" id="KV440980">
    <property type="protein sequence ID" value="OAD73681.1"/>
    <property type="molecule type" value="Genomic_DNA"/>
</dbReference>
<dbReference type="PANTHER" id="PTHR38926">
    <property type="entry name" value="F-BOX DOMAIN CONTAINING PROTEIN, EXPRESSED"/>
    <property type="match status" value="1"/>
</dbReference>
<evidence type="ECO:0000313" key="3">
    <source>
        <dbReference type="Proteomes" id="UP000077315"/>
    </source>
</evidence>
<dbReference type="OrthoDB" id="8757000at2759"/>
<evidence type="ECO:0000259" key="1">
    <source>
        <dbReference type="PROSITE" id="PS50181"/>
    </source>
</evidence>
<evidence type="ECO:0000313" key="2">
    <source>
        <dbReference type="EMBL" id="OAD73681.1"/>
    </source>
</evidence>
<dbReference type="Gene3D" id="1.20.1280.50">
    <property type="match status" value="1"/>
</dbReference>
<protein>
    <recommendedName>
        <fullName evidence="1">F-box domain-containing protein</fullName>
    </recommendedName>
</protein>
<feature type="domain" description="F-box" evidence="1">
    <location>
        <begin position="1"/>
        <end position="44"/>
    </location>
</feature>
<dbReference type="PROSITE" id="PS50181">
    <property type="entry name" value="FBOX"/>
    <property type="match status" value="1"/>
</dbReference>
<dbReference type="InParanoid" id="A0A163AIC9"/>
<keyword evidence="3" id="KW-1185">Reference proteome</keyword>
<accession>A0A163AIC9</accession>
<dbReference type="RefSeq" id="XP_018291721.1">
    <property type="nucleotide sequence ID" value="XM_018443297.1"/>
</dbReference>
<gene>
    <name evidence="2" type="ORF">PHYBLDRAFT_77787</name>
</gene>
<dbReference type="Proteomes" id="UP000077315">
    <property type="component" value="Unassembled WGS sequence"/>
</dbReference>
<dbReference type="Gene3D" id="3.80.10.10">
    <property type="entry name" value="Ribonuclease Inhibitor"/>
    <property type="match status" value="1"/>
</dbReference>
<sequence>MASKLPSSILGNIANNLITRDKLQASIVCKSWRTPFQDSLWKEITLTSNSQIAEICDRSNPRHKIYQKNGHLVRRLYSGWYISIKDVQLYILQRSFQNLTHLHIQGDTLTRNDFGREADWGLWKGLEEFEISAPRLGSNNDIEYLFSILSFFPGLKKFTMTESYCHNSEGYSWRHMEIIHELLPKLEELHIDIPLTEISAEDIKLFKTIVLPTRITKLTVAAQNIRFEWIYYFSIKYRNIHTLTWNNSIEKESATYETRSEARALVSEVKTIFPNLKHAYFEGNGSRADSEHLSIRQTLAHAGVFFKSLYYNVRWDFDKPELVEKFFIDCLYYFTSTIENFTLISTNSFRDVCKVPMTIIRCPVLTNLNLILPESFVAFDHLLDQCTSLKNLKLSLREIFISPGASLTPPEHGLKSLFFIEARTTPRLFTYISLRCRRLTSMRLDGLKVIGRIDKDTGTLRLDMSHTKLEFLLLSCIRFYSLPSPPPSSLSHLSQSQSQSQSPPSLSSPAAAVAAAASLSSLSLLSLLALSPLSPQNSKDDETNSEEDAVMINLLAIEQTGHIHSIDFDSKMCIPTSQSAISLLQDNFQVWFHYYLGNTPTGLSGMMQRLDPKQSKYAQTYFRSFQHKNDSGLEPSHITRGDYEWGPKNMWKNDLNRGCAKWYFDSVDRYRVKGFEENIEHDSYTLSTMDTVDY</sequence>
<dbReference type="InterPro" id="IPR032675">
    <property type="entry name" value="LRR_dom_sf"/>
</dbReference>
<dbReference type="InterPro" id="IPR036047">
    <property type="entry name" value="F-box-like_dom_sf"/>
</dbReference>
<proteinExistence type="predicted"/>
<dbReference type="SUPFAM" id="SSF52047">
    <property type="entry name" value="RNI-like"/>
    <property type="match status" value="1"/>
</dbReference>
<dbReference type="SUPFAM" id="SSF81383">
    <property type="entry name" value="F-box domain"/>
    <property type="match status" value="1"/>
</dbReference>
<dbReference type="PANTHER" id="PTHR38926:SF72">
    <property type="entry name" value="IM:7136021-RELATED"/>
    <property type="match status" value="1"/>
</dbReference>
<dbReference type="AlphaFoldDB" id="A0A163AIC9"/>
<dbReference type="InterPro" id="IPR001810">
    <property type="entry name" value="F-box_dom"/>
</dbReference>
<reference evidence="3" key="1">
    <citation type="submission" date="2015-06" db="EMBL/GenBank/DDBJ databases">
        <title>Expansion of signal transduction pathways in fungi by whole-genome duplication.</title>
        <authorList>
            <consortium name="DOE Joint Genome Institute"/>
            <person name="Corrochano L.M."/>
            <person name="Kuo A."/>
            <person name="Marcet-Houben M."/>
            <person name="Polaino S."/>
            <person name="Salamov A."/>
            <person name="Villalobos J.M."/>
            <person name="Alvarez M.I."/>
            <person name="Avalos J."/>
            <person name="Benito E.P."/>
            <person name="Benoit I."/>
            <person name="Burger G."/>
            <person name="Camino L.P."/>
            <person name="Canovas D."/>
            <person name="Cerda-Olmedo E."/>
            <person name="Cheng J.-F."/>
            <person name="Dominguez A."/>
            <person name="Elias M."/>
            <person name="Eslava A.P."/>
            <person name="Glaser F."/>
            <person name="Grimwood J."/>
            <person name="Gutierrez G."/>
            <person name="Heitman J."/>
            <person name="Henrissat B."/>
            <person name="Iturriaga E.A."/>
            <person name="Lang B.F."/>
            <person name="Lavin J.L."/>
            <person name="Lee S."/>
            <person name="Li W."/>
            <person name="Lindquist E."/>
            <person name="Lopez-Garcia S."/>
            <person name="Luque E.M."/>
            <person name="Marcos A.T."/>
            <person name="Martin J."/>
            <person name="McCluskey K."/>
            <person name="Medina H.R."/>
            <person name="Miralles-Duran A."/>
            <person name="Miyazaki A."/>
            <person name="Munoz-Torres E."/>
            <person name="Oguiza J.A."/>
            <person name="Ohm R."/>
            <person name="Olmedo M."/>
            <person name="Orejas M."/>
            <person name="Ortiz-Castellanos L."/>
            <person name="Pisabarro A.G."/>
            <person name="Rodriguez-Romero J."/>
            <person name="Ruiz-Herrera J."/>
            <person name="Ruiz-Vazquez R."/>
            <person name="Sanz C."/>
            <person name="Schackwitz W."/>
            <person name="Schmutz J."/>
            <person name="Shahriari M."/>
            <person name="Shelest E."/>
            <person name="Silva-Franco F."/>
            <person name="Soanes D."/>
            <person name="Syed K."/>
            <person name="Tagua V.G."/>
            <person name="Talbot N.J."/>
            <person name="Thon M."/>
            <person name="De vries R.P."/>
            <person name="Wiebenga A."/>
            <person name="Yadav J.S."/>
            <person name="Braun E.L."/>
            <person name="Baker S."/>
            <person name="Garre V."/>
            <person name="Horwitz B."/>
            <person name="Torres-Martinez S."/>
            <person name="Idnurm A."/>
            <person name="Herrera-Estrella A."/>
            <person name="Gabaldon T."/>
            <person name="Grigoriev I.V."/>
        </authorList>
    </citation>
    <scope>NUCLEOTIDE SEQUENCE [LARGE SCALE GENOMIC DNA]</scope>
    <source>
        <strain evidence="3">NRRL 1555(-)</strain>
    </source>
</reference>
<name>A0A163AIC9_PHYB8</name>
<dbReference type="Pfam" id="PF12937">
    <property type="entry name" value="F-box-like"/>
    <property type="match status" value="1"/>
</dbReference>